<keyword evidence="2" id="KW-1133">Transmembrane helix</keyword>
<feature type="transmembrane region" description="Helical" evidence="2">
    <location>
        <begin position="48"/>
        <end position="65"/>
    </location>
</feature>
<reference evidence="3 4" key="1">
    <citation type="submission" date="2020-02" db="EMBL/GenBank/DDBJ databases">
        <title>Fructobacillus sp. isolated from paper mulberry of Taiwan.</title>
        <authorList>
            <person name="Lin S.-T."/>
        </authorList>
    </citation>
    <scope>NUCLEOTIDE SEQUENCE [LARGE SCALE GENOMIC DNA]</scope>
    <source>
        <strain evidence="3 4">M2-14</strain>
    </source>
</reference>
<accession>A0ABS5R0L7</accession>
<dbReference type="PANTHER" id="PTHR40027:SF1">
    <property type="entry name" value="CELL DIVISION PROTEIN DIVIC"/>
    <property type="match status" value="1"/>
</dbReference>
<keyword evidence="2" id="KW-0472">Membrane</keyword>
<dbReference type="InterPro" id="IPR007060">
    <property type="entry name" value="FtsL/DivIC"/>
</dbReference>
<dbReference type="PANTHER" id="PTHR40027">
    <property type="entry name" value="CELL DIVISION PROTEIN DIVIC"/>
    <property type="match status" value="1"/>
</dbReference>
<evidence type="ECO:0000313" key="3">
    <source>
        <dbReference type="EMBL" id="MBS9338979.1"/>
    </source>
</evidence>
<evidence type="ECO:0000256" key="2">
    <source>
        <dbReference type="SAM" id="Phobius"/>
    </source>
</evidence>
<feature type="coiled-coil region" evidence="1">
    <location>
        <begin position="70"/>
        <end position="104"/>
    </location>
</feature>
<name>A0ABS5R0L7_9LACO</name>
<keyword evidence="4" id="KW-1185">Reference proteome</keyword>
<evidence type="ECO:0000313" key="4">
    <source>
        <dbReference type="Proteomes" id="UP001519504"/>
    </source>
</evidence>
<keyword evidence="2" id="KW-0812">Transmembrane</keyword>
<comment type="caution">
    <text evidence="3">The sequence shown here is derived from an EMBL/GenBank/DDBJ whole genome shotgun (WGS) entry which is preliminary data.</text>
</comment>
<dbReference type="InterPro" id="IPR039076">
    <property type="entry name" value="DivIC"/>
</dbReference>
<evidence type="ECO:0000256" key="1">
    <source>
        <dbReference type="SAM" id="Coils"/>
    </source>
</evidence>
<dbReference type="EMBL" id="JAAMFK010000006">
    <property type="protein sequence ID" value="MBS9338979.1"/>
    <property type="molecule type" value="Genomic_DNA"/>
</dbReference>
<dbReference type="Pfam" id="PF04977">
    <property type="entry name" value="DivIC"/>
    <property type="match status" value="1"/>
</dbReference>
<dbReference type="RefSeq" id="WP_213809264.1">
    <property type="nucleotide sequence ID" value="NZ_JAAMFK010000006.1"/>
</dbReference>
<protein>
    <submittedName>
        <fullName evidence="3">Septum formation initiator family protein</fullName>
    </submittedName>
</protein>
<gene>
    <name evidence="3" type="ORF">G6R29_05010</name>
</gene>
<sequence>MPGDNSRLQPNIRPLNARIAQQIAASDEKREAARRHYKKAHARRRKQIIFVGMAIASVFMMQLVFGQVRLHAANQTLTKSENQLASVQKTNSSLKKEAKQLQDEKYLKQILRDKYGYSKKDEIIYNLPDKQA</sequence>
<keyword evidence="1" id="KW-0175">Coiled coil</keyword>
<proteinExistence type="predicted"/>
<dbReference type="Proteomes" id="UP001519504">
    <property type="component" value="Unassembled WGS sequence"/>
</dbReference>
<organism evidence="3 4">
    <name type="scientific">Fructobacillus broussonetiae</name>
    <dbReference type="NCBI Taxonomy" id="2713173"/>
    <lineage>
        <taxon>Bacteria</taxon>
        <taxon>Bacillati</taxon>
        <taxon>Bacillota</taxon>
        <taxon>Bacilli</taxon>
        <taxon>Lactobacillales</taxon>
        <taxon>Lactobacillaceae</taxon>
        <taxon>Fructobacillus</taxon>
    </lineage>
</organism>